<accession>A9U7W2</accession>
<dbReference type="PROSITE" id="PS00893">
    <property type="entry name" value="NUDIX_BOX"/>
    <property type="match status" value="1"/>
</dbReference>
<dbReference type="Pfam" id="PF00293">
    <property type="entry name" value="NUDIX"/>
    <property type="match status" value="1"/>
</dbReference>
<protein>
    <submittedName>
        <fullName evidence="3">Predicted protein</fullName>
    </submittedName>
</protein>
<dbReference type="InterPro" id="IPR020084">
    <property type="entry name" value="NUDIX_hydrolase_CS"/>
</dbReference>
<reference evidence="3" key="1">
    <citation type="journal article" date="2008" name="Science">
        <title>The Physcomitrella genome reveals evolutionary insights into the conquest of land by plants.</title>
        <authorList>
            <person name="Rensing S."/>
            <person name="Lang D."/>
            <person name="Zimmer A."/>
            <person name="Terry A."/>
            <person name="Salamov A."/>
            <person name="Shapiro H."/>
            <person name="Nishiyama T."/>
            <person name="Perroud P.-F."/>
            <person name="Lindquist E."/>
            <person name="Kamisugi Y."/>
            <person name="Tanahashi T."/>
            <person name="Sakakibara K."/>
            <person name="Fujita T."/>
            <person name="Oishi K."/>
            <person name="Shin-I T."/>
            <person name="Kuroki Y."/>
            <person name="Toyoda A."/>
            <person name="Suzuki Y."/>
            <person name="Hashimoto A."/>
            <person name="Yamaguchi K."/>
            <person name="Sugano A."/>
            <person name="Kohara Y."/>
            <person name="Fujiyama A."/>
            <person name="Anterola A."/>
            <person name="Aoki S."/>
            <person name="Ashton N."/>
            <person name="Barbazuk W.B."/>
            <person name="Barker E."/>
            <person name="Bennetzen J."/>
            <person name="Bezanilla M."/>
            <person name="Blankenship R."/>
            <person name="Cho S.H."/>
            <person name="Dutcher S."/>
            <person name="Estelle M."/>
            <person name="Fawcett J.A."/>
            <person name="Gundlach H."/>
            <person name="Hanada K."/>
            <person name="Heyl A."/>
            <person name="Hicks K.A."/>
            <person name="Hugh J."/>
            <person name="Lohr M."/>
            <person name="Mayer K."/>
            <person name="Melkozernov A."/>
            <person name="Murata T."/>
            <person name="Nelson D."/>
            <person name="Pils B."/>
            <person name="Prigge M."/>
            <person name="Reiss B."/>
            <person name="Renner T."/>
            <person name="Rombauts S."/>
            <person name="Rushton P."/>
            <person name="Sanderfoot A."/>
            <person name="Schween G."/>
            <person name="Shiu S.-H."/>
            <person name="Stueber K."/>
            <person name="Theodoulou F.L."/>
            <person name="Tu H."/>
            <person name="Van de Peer Y."/>
            <person name="Verrier P.J."/>
            <person name="Waters E."/>
            <person name="Wood A."/>
            <person name="Yang L."/>
            <person name="Cove D."/>
            <person name="Cuming A."/>
            <person name="Hasebe M."/>
            <person name="Lucas S."/>
            <person name="Mishler D.B."/>
            <person name="Reski R."/>
            <person name="Grigoriev I."/>
            <person name="Quatrano R.S."/>
            <person name="Boore J.L."/>
        </authorList>
    </citation>
    <scope>NUCLEOTIDE SEQUENCE [LARGE SCALE GENOMIC DNA]</scope>
</reference>
<dbReference type="Gene3D" id="3.90.79.10">
    <property type="entry name" value="Nucleoside Triphosphate Pyrophosphohydrolase"/>
    <property type="match status" value="1"/>
</dbReference>
<gene>
    <name evidence="3" type="ORF">PHYPADRAFT_104089</name>
</gene>
<dbReference type="AlphaFoldDB" id="A9U7W2"/>
<evidence type="ECO:0000256" key="1">
    <source>
        <dbReference type="ARBA" id="ARBA00022801"/>
    </source>
</evidence>
<keyword evidence="1" id="KW-0378">Hydrolase</keyword>
<dbReference type="InterPro" id="IPR015797">
    <property type="entry name" value="NUDIX_hydrolase-like_dom_sf"/>
</dbReference>
<dbReference type="EMBL" id="DS546687">
    <property type="protein sequence ID" value="EDQ48241.1"/>
    <property type="molecule type" value="Genomic_DNA"/>
</dbReference>
<proteinExistence type="predicted"/>
<dbReference type="InterPro" id="IPR000086">
    <property type="entry name" value="NUDIX_hydrolase_dom"/>
</dbReference>
<dbReference type="GO" id="GO:0016787">
    <property type="term" value="F:hydrolase activity"/>
    <property type="evidence" value="ECO:0007669"/>
    <property type="project" value="UniProtKB-KW"/>
</dbReference>
<sequence>MDPGGFKMLKFMNELPTDFPIAGVHCVPVFDNGNLMMVWDREEKVLTTIGGRLEENESIQEGLEREALEEAGIELAELRIPFASWFWKETNSYTVYFLTQVNKFVSIPEGFEKTGYIITNFETAIDMIMNIEGRGERIEIIRRAVKLAEDLQLPERVFDIEDLPWIPFDEGKE</sequence>
<organism>
    <name type="scientific">Physcomitrium patens</name>
    <name type="common">Spreading-leaved earth moss</name>
    <name type="synonym">Physcomitrella patens</name>
    <dbReference type="NCBI Taxonomy" id="3218"/>
    <lineage>
        <taxon>Eukaryota</taxon>
        <taxon>Viridiplantae</taxon>
        <taxon>Streptophyta</taxon>
        <taxon>Embryophyta</taxon>
        <taxon>Bryophyta</taxon>
        <taxon>Bryophytina</taxon>
        <taxon>Bryopsida</taxon>
        <taxon>Funariidae</taxon>
        <taxon>Funariales</taxon>
        <taxon>Funariaceae</taxon>
        <taxon>Physcomitrium</taxon>
    </lineage>
</organism>
<feature type="non-terminal residue" evidence="3">
    <location>
        <position position="173"/>
    </location>
</feature>
<feature type="domain" description="Nudix hydrolase" evidence="2">
    <location>
        <begin position="23"/>
        <end position="105"/>
    </location>
</feature>
<dbReference type="CDD" id="cd02883">
    <property type="entry name" value="NUDIX_Hydrolase"/>
    <property type="match status" value="1"/>
</dbReference>
<evidence type="ECO:0000259" key="2">
    <source>
        <dbReference type="Pfam" id="PF00293"/>
    </source>
</evidence>
<dbReference type="HOGENOM" id="CLU_1801454_0_0_1"/>
<evidence type="ECO:0000313" key="3">
    <source>
        <dbReference type="EMBL" id="EDQ48241.1"/>
    </source>
</evidence>
<dbReference type="SUPFAM" id="SSF55811">
    <property type="entry name" value="Nudix"/>
    <property type="match status" value="1"/>
</dbReference>
<name>A9U7W2_PHYPA</name>